<evidence type="ECO:0000313" key="1">
    <source>
        <dbReference type="EMBL" id="OQE14956.1"/>
    </source>
</evidence>
<dbReference type="Proteomes" id="UP000191285">
    <property type="component" value="Unassembled WGS sequence"/>
</dbReference>
<sequence>MSFVASPEEVRVWEEFSSKPCFSQELITLDFTTTPEFIKSVLPPGFESGDEPKGHISVGTFESKLCGEFDCAMVSIDVKFQGRPGTHMLELLVSGDMPVTWGREVWGEVKKTGTCKLWRSGNYRYACAERNGVRLIELQGEFGDDLAPRTRQGTGYEIKAYPHSMGKGLQWEPKVNVLTIVEQDTRRSIGTGRLVVRGTSADPLHCIPILAISDMEYVSGEATYTVVEEHDLGCGQAYLPYLVGRHYDDLRAFKVGIEWTKMNDCEREVGQTLVQRLNTPSFCKIQAE</sequence>
<dbReference type="GO" id="GO:0016829">
    <property type="term" value="F:lyase activity"/>
    <property type="evidence" value="ECO:0007669"/>
    <property type="project" value="InterPro"/>
</dbReference>
<reference evidence="2" key="1">
    <citation type="journal article" date="2017" name="Nat. Microbiol.">
        <title>Global analysis of biosynthetic gene clusters reveals vast potential of secondary metabolite production in Penicillium species.</title>
        <authorList>
            <person name="Nielsen J.C."/>
            <person name="Grijseels S."/>
            <person name="Prigent S."/>
            <person name="Ji B."/>
            <person name="Dainat J."/>
            <person name="Nielsen K.F."/>
            <person name="Frisvad J.C."/>
            <person name="Workman M."/>
            <person name="Nielsen J."/>
        </authorList>
    </citation>
    <scope>NUCLEOTIDE SEQUENCE [LARGE SCALE GENOMIC DNA]</scope>
    <source>
        <strain evidence="2">IBT 24891</strain>
    </source>
</reference>
<dbReference type="AlphaFoldDB" id="A0A1V6SLX0"/>
<evidence type="ECO:0008006" key="3">
    <source>
        <dbReference type="Google" id="ProtNLM"/>
    </source>
</evidence>
<proteinExistence type="predicted"/>
<evidence type="ECO:0000313" key="2">
    <source>
        <dbReference type="Proteomes" id="UP000191285"/>
    </source>
</evidence>
<dbReference type="EMBL" id="MLKD01000031">
    <property type="protein sequence ID" value="OQE14956.1"/>
    <property type="molecule type" value="Genomic_DNA"/>
</dbReference>
<organism evidence="1 2">
    <name type="scientific">Penicillium steckii</name>
    <dbReference type="NCBI Taxonomy" id="303698"/>
    <lineage>
        <taxon>Eukaryota</taxon>
        <taxon>Fungi</taxon>
        <taxon>Dikarya</taxon>
        <taxon>Ascomycota</taxon>
        <taxon>Pezizomycotina</taxon>
        <taxon>Eurotiomycetes</taxon>
        <taxon>Eurotiomycetidae</taxon>
        <taxon>Eurotiales</taxon>
        <taxon>Aspergillaceae</taxon>
        <taxon>Penicillium</taxon>
    </lineage>
</organism>
<dbReference type="OrthoDB" id="5204337at2759"/>
<dbReference type="Pfam" id="PF06314">
    <property type="entry name" value="ADC"/>
    <property type="match status" value="1"/>
</dbReference>
<protein>
    <recommendedName>
        <fullName evidence="3">Acetoacetate decarboxylase</fullName>
    </recommendedName>
</protein>
<gene>
    <name evidence="1" type="ORF">PENSTE_c031G00635</name>
</gene>
<name>A0A1V6SLX0_9EURO</name>
<accession>A0A1V6SLX0</accession>
<comment type="caution">
    <text evidence="1">The sequence shown here is derived from an EMBL/GenBank/DDBJ whole genome shotgun (WGS) entry which is preliminary data.</text>
</comment>
<dbReference type="Gene3D" id="2.40.400.10">
    <property type="entry name" value="Acetoacetate decarboxylase-like"/>
    <property type="match status" value="1"/>
</dbReference>
<keyword evidence="2" id="KW-1185">Reference proteome</keyword>
<dbReference type="SUPFAM" id="SSF160104">
    <property type="entry name" value="Acetoacetate decarboxylase-like"/>
    <property type="match status" value="1"/>
</dbReference>
<dbReference type="InterPro" id="IPR010451">
    <property type="entry name" value="Acetoacetate_decarboxylase"/>
</dbReference>
<dbReference type="InterPro" id="IPR023375">
    <property type="entry name" value="ADC_dom_sf"/>
</dbReference>